<proteinExistence type="predicted"/>
<feature type="transmembrane region" description="Helical" evidence="2">
    <location>
        <begin position="307"/>
        <end position="328"/>
    </location>
</feature>
<feature type="transmembrane region" description="Helical" evidence="2">
    <location>
        <begin position="234"/>
        <end position="256"/>
    </location>
</feature>
<feature type="transmembrane region" description="Helical" evidence="2">
    <location>
        <begin position="268"/>
        <end position="287"/>
    </location>
</feature>
<dbReference type="InterPro" id="IPR029063">
    <property type="entry name" value="SAM-dependent_MTases_sf"/>
</dbReference>
<dbReference type="SUPFAM" id="SSF53335">
    <property type="entry name" value="S-adenosyl-L-methionine-dependent methyltransferases"/>
    <property type="match status" value="1"/>
</dbReference>
<dbReference type="PANTHER" id="PTHR43317">
    <property type="entry name" value="THERMOSPERMINE SYNTHASE ACAULIS5"/>
    <property type="match status" value="1"/>
</dbReference>
<organism evidence="3 4">
    <name type="scientific">Roseateles agri</name>
    <dbReference type="NCBI Taxonomy" id="3098619"/>
    <lineage>
        <taxon>Bacteria</taxon>
        <taxon>Pseudomonadati</taxon>
        <taxon>Pseudomonadota</taxon>
        <taxon>Betaproteobacteria</taxon>
        <taxon>Burkholderiales</taxon>
        <taxon>Sphaerotilaceae</taxon>
        <taxon>Roseateles</taxon>
    </lineage>
</organism>
<dbReference type="RefSeq" id="WP_320422353.1">
    <property type="nucleotide sequence ID" value="NZ_JAXCLA010000002.1"/>
</dbReference>
<keyword evidence="2" id="KW-1133">Transmembrane helix</keyword>
<keyword evidence="2" id="KW-0812">Transmembrane</keyword>
<comment type="caution">
    <text evidence="3">The sequence shown here is derived from an EMBL/GenBank/DDBJ whole genome shotgun (WGS) entry which is preliminary data.</text>
</comment>
<gene>
    <name evidence="3" type="ORF">SNE35_04310</name>
</gene>
<evidence type="ECO:0000256" key="2">
    <source>
        <dbReference type="SAM" id="Phobius"/>
    </source>
</evidence>
<reference evidence="3 4" key="1">
    <citation type="submission" date="2023-11" db="EMBL/GenBank/DDBJ databases">
        <title>Paucibacter sp. nov., isolated from fresh soil in Korea.</title>
        <authorList>
            <person name="Le N.T.T."/>
        </authorList>
    </citation>
    <scope>NUCLEOTIDE SEQUENCE [LARGE SCALE GENOMIC DNA]</scope>
    <source>
        <strain evidence="3 4">R3-3</strain>
    </source>
</reference>
<dbReference type="SUPFAM" id="SSF103473">
    <property type="entry name" value="MFS general substrate transporter"/>
    <property type="match status" value="1"/>
</dbReference>
<accession>A0ABU5DEX0</accession>
<dbReference type="InterPro" id="IPR036259">
    <property type="entry name" value="MFS_trans_sf"/>
</dbReference>
<dbReference type="NCBIfam" id="NF037959">
    <property type="entry name" value="MFS_SpdSyn"/>
    <property type="match status" value="1"/>
</dbReference>
<feature type="transmembrane region" description="Helical" evidence="2">
    <location>
        <begin position="101"/>
        <end position="126"/>
    </location>
</feature>
<feature type="transmembrane region" description="Helical" evidence="2">
    <location>
        <begin position="348"/>
        <end position="369"/>
    </location>
</feature>
<evidence type="ECO:0000313" key="3">
    <source>
        <dbReference type="EMBL" id="MDY0743712.1"/>
    </source>
</evidence>
<feature type="transmembrane region" description="Helical" evidence="2">
    <location>
        <begin position="27"/>
        <end position="49"/>
    </location>
</feature>
<keyword evidence="2" id="KW-0472">Membrane</keyword>
<dbReference type="Proteomes" id="UP001285263">
    <property type="component" value="Unassembled WGS sequence"/>
</dbReference>
<dbReference type="PANTHER" id="PTHR43317:SF1">
    <property type="entry name" value="THERMOSPERMINE SYNTHASE ACAULIS5"/>
    <property type="match status" value="1"/>
</dbReference>
<feature type="transmembrane region" description="Helical" evidence="2">
    <location>
        <begin position="138"/>
        <end position="160"/>
    </location>
</feature>
<feature type="transmembrane region" description="Helical" evidence="2">
    <location>
        <begin position="61"/>
        <end position="81"/>
    </location>
</feature>
<sequence>MTASGFAGLGYQIVWTQQGALWLGHEAAAVLAVVAAFFGGLALGALALGPRIERSARPRHWYAGCELLIAAWGLVLIFGMAPFSAWAARLIGEQPAPAWQWTVAFLGSFALLLPATAAMGATLPAMERLVAAEGRRSIALLYAFNTFGAVLGVLATAFWLVPEWGLARTAGLCVALNLFCAAAAWKIFPASSAVPAGGDATARGPLLRLFATGLLGIGYEVLVVRVLSQVAEDTVYTFALLLAVYLVGSALGAAAWARWLRGRATRDALLTALATTCLLGTASLWAADALKLAVTSMLPESMAGAVAGEAALAIAAFLLPTLAMGALFSQLADEANAGGAGFGRALGFNTAGAALAPLLFGVLLAPMLGPKLCLLLVAAGYLAMVARPMLAALPAGAAAALVLFAPPLAFVDLPEGGRIVSYADGAMAAVSVVEDAQGVSRLRINNRQQEGSSTSRLVDARQALLPLLLHPAPQHALFLGLGTGVTAASAAQDPTLTVDAVELLPEVIAASAHFTEQLDPAPRALHMRSADARRYVRAAGQRYDVIVSDNFHPARSGSGSLYTVEHFAAVRERLADGGLFCQWLPLHQLDLETLRSIVRSFVAVYPQGTALLASNSLATPVLGLVSHAGFDATTLRRRIETAAWPEPPADFGIEDEYALLGSFVAGPTALRAFAGDAPANTDDRPVVAYRAPRITYAPDAEPQDRLIALLGQVRITPTELTGTDSPRLAAYWSARQRYLDIGRGVRPSADVRQMLAQLQRPLLEVLHTSPDFRPAYDPLLRMAMALGPMQPTQARALLGELAQVQPARSEARQALADIAD</sequence>
<name>A0ABU5DEX0_9BURK</name>
<keyword evidence="4" id="KW-1185">Reference proteome</keyword>
<feature type="transmembrane region" description="Helical" evidence="2">
    <location>
        <begin position="166"/>
        <end position="185"/>
    </location>
</feature>
<evidence type="ECO:0000256" key="1">
    <source>
        <dbReference type="ARBA" id="ARBA00023115"/>
    </source>
</evidence>
<dbReference type="Pfam" id="PF01564">
    <property type="entry name" value="Spermine_synth"/>
    <property type="match status" value="1"/>
</dbReference>
<feature type="transmembrane region" description="Helical" evidence="2">
    <location>
        <begin position="206"/>
        <end position="228"/>
    </location>
</feature>
<dbReference type="Gene3D" id="3.40.50.150">
    <property type="entry name" value="Vaccinia Virus protein VP39"/>
    <property type="match status" value="1"/>
</dbReference>
<protein>
    <submittedName>
        <fullName evidence="3">Fused MFS/spermidine synthase</fullName>
    </submittedName>
</protein>
<dbReference type="CDD" id="cd02440">
    <property type="entry name" value="AdoMet_MTases"/>
    <property type="match status" value="1"/>
</dbReference>
<evidence type="ECO:0000313" key="4">
    <source>
        <dbReference type="Proteomes" id="UP001285263"/>
    </source>
</evidence>
<dbReference type="EMBL" id="JAXCLA010000002">
    <property type="protein sequence ID" value="MDY0743712.1"/>
    <property type="molecule type" value="Genomic_DNA"/>
</dbReference>
<keyword evidence="1" id="KW-0620">Polyamine biosynthesis</keyword>